<dbReference type="InterPro" id="IPR008258">
    <property type="entry name" value="Transglycosylase_SLT_dom_1"/>
</dbReference>
<keyword evidence="3" id="KW-0614">Plasmid</keyword>
<feature type="region of interest" description="Disordered" evidence="1">
    <location>
        <begin position="110"/>
        <end position="221"/>
    </location>
</feature>
<geneLocation type="plasmid" evidence="3 4">
    <name>pBVIE05</name>
</geneLocation>
<feature type="region of interest" description="Disordered" evidence="1">
    <location>
        <begin position="48"/>
        <end position="87"/>
    </location>
</feature>
<evidence type="ECO:0000256" key="1">
    <source>
        <dbReference type="SAM" id="MobiDB-lite"/>
    </source>
</evidence>
<organism evidence="3 4">
    <name type="scientific">Burkholderia vietnamiensis (strain G4 / LMG 22486)</name>
    <name type="common">Burkholderia cepacia (strain R1808)</name>
    <dbReference type="NCBI Taxonomy" id="269482"/>
    <lineage>
        <taxon>Bacteria</taxon>
        <taxon>Pseudomonadati</taxon>
        <taxon>Pseudomonadota</taxon>
        <taxon>Betaproteobacteria</taxon>
        <taxon>Burkholderiales</taxon>
        <taxon>Burkholderiaceae</taxon>
        <taxon>Burkholderia</taxon>
        <taxon>Burkholderia cepacia complex</taxon>
    </lineage>
</organism>
<gene>
    <name evidence="3" type="ordered locus">Bcep1808_7745</name>
</gene>
<evidence type="ECO:0000313" key="3">
    <source>
        <dbReference type="EMBL" id="ABO60615.1"/>
    </source>
</evidence>
<dbReference type="PANTHER" id="PTHR23261">
    <property type="entry name" value="GROUNDHOG-RELATED"/>
    <property type="match status" value="1"/>
</dbReference>
<feature type="region of interest" description="Disordered" evidence="1">
    <location>
        <begin position="830"/>
        <end position="859"/>
    </location>
</feature>
<dbReference type="Pfam" id="PF01464">
    <property type="entry name" value="SLT"/>
    <property type="match status" value="1"/>
</dbReference>
<protein>
    <submittedName>
        <fullName evidence="3">Lytic transglycosylase, catalytic</fullName>
    </submittedName>
</protein>
<dbReference type="AlphaFoldDB" id="A4JWG2"/>
<dbReference type="Gene3D" id="1.10.530.10">
    <property type="match status" value="1"/>
</dbReference>
<dbReference type="EMBL" id="CP000621">
    <property type="protein sequence ID" value="ABO60615.1"/>
    <property type="molecule type" value="Genomic_DNA"/>
</dbReference>
<dbReference type="InterPro" id="IPR023346">
    <property type="entry name" value="Lysozyme-like_dom_sf"/>
</dbReference>
<dbReference type="PANTHER" id="PTHR23261:SF77">
    <property type="entry name" value="GROUND-LIKE DOMAIN-CONTAINING PROTEIN"/>
    <property type="match status" value="1"/>
</dbReference>
<proteinExistence type="predicted"/>
<feature type="compositionally biased region" description="Low complexity" evidence="1">
    <location>
        <begin position="167"/>
        <end position="186"/>
    </location>
</feature>
<dbReference type="SUPFAM" id="SSF53955">
    <property type="entry name" value="Lysozyme-like"/>
    <property type="match status" value="1"/>
</dbReference>
<feature type="compositionally biased region" description="Polar residues" evidence="1">
    <location>
        <begin position="54"/>
        <end position="65"/>
    </location>
</feature>
<dbReference type="InterPro" id="IPR052886">
    <property type="entry name" value="LCS_TC/CRSF"/>
</dbReference>
<sequence length="954" mass="97080">MIKADSQGFLIADKALDHSDLTSGLNGIRSDTGAILALLQHGAKTGLLRRQKVPNPNSGASSLQAASPRARANARNTSGAPSTASVPLPRVNASTAAWDRARDERGRFVARAPATESVMPMRAPTLAPDAASPASTDGRAPRRPRAAQPAPSTDLTPVTQAVNSLTRAQAAQAAQAARESRAQASAKNQGKDEAAAARAANQTRDARGRFGSGGASDGGDSRSLFSKLKGLFSRPSAPDMGDFDKVDPTIEAAHEMGKMLGGPLGTLGNLGRSIAGRFGGKDGAIPWYRRIFTELRLTRRQHSDFGIAEQRTLKEIERKTGVAEGGGKGGLFGLLGGGMSKLLGGMGGGIMRLFVGGGGLLKLLGRGALGLGKLGLRRLPLLGALFAGGSALASMFGPGDPNKSDEENRKDRFTGAGSGIGALLGGGIGMLLGGPVGAVVGGVLGDKVGELVGAWLATVDWSKVADTITGAWKSTVGFFKDSWKTVTDKLGEISKTVSDAWKSIVDGAKAFLKDKFGIDVDAIVQKGKEVAGAAVDQAKKAAEPVVNVAKTGAEKAKEIGKAAVDYGKERVEKMAAPIARAGGAVMDWGEGIYSKLNKGYRRKQSFDGVKGGDALAKYGTYTDDEAAKIKELKASGANTSANLPGGMQPEIRDKIITASQKNGLDPKTMLEFAAMESGGNANAISSTGAVGIFQFTGSTASGVGIKDRFNADQNIQGGMQLANANAAQLTKAGLPVTAANLYMMHQLGPGAAKEIIQGAKDGKNISQLSGNTQKAVSLNYGKGSTTAAEYLAKNSAALEARGKSVVGDMSNLSVPATALASAKPADKATAVASNAPTKPVAPASPSPSPSPATSVQPGVPPALASTTVAVAASPAPVVPPPVVTAAAPPSPPRVSIAAASVPAPSNVPPAAQASIPVPMNSAGPMEVHVSNDQPVGQDLRDRRLSMIATGGIAA</sequence>
<feature type="compositionally biased region" description="Polar residues" evidence="1">
    <location>
        <begin position="153"/>
        <end position="166"/>
    </location>
</feature>
<name>A4JWG2_BURVG</name>
<dbReference type="CAZy" id="GH23">
    <property type="family name" value="Glycoside Hydrolase Family 23"/>
</dbReference>
<dbReference type="HOGENOM" id="CLU_308979_0_0_4"/>
<feature type="domain" description="Transglycosylase SLT" evidence="2">
    <location>
        <begin position="655"/>
        <end position="735"/>
    </location>
</feature>
<evidence type="ECO:0000259" key="2">
    <source>
        <dbReference type="Pfam" id="PF01464"/>
    </source>
</evidence>
<dbReference type="Proteomes" id="UP000002287">
    <property type="component" value="Plasmid pBVIE05"/>
</dbReference>
<evidence type="ECO:0000313" key="4">
    <source>
        <dbReference type="Proteomes" id="UP000002287"/>
    </source>
</evidence>
<accession>A4JWG2</accession>
<dbReference type="KEGG" id="bvi:Bcep1808_7745"/>
<reference evidence="3 4" key="1">
    <citation type="submission" date="2007-03" db="EMBL/GenBank/DDBJ databases">
        <title>Complete sequence of plasmid pBVIE05 of Burkholderia vietnamiensis G4.</title>
        <authorList>
            <consortium name="US DOE Joint Genome Institute"/>
            <person name="Copeland A."/>
            <person name="Lucas S."/>
            <person name="Lapidus A."/>
            <person name="Barry K."/>
            <person name="Detter J.C."/>
            <person name="Glavina del Rio T."/>
            <person name="Hammon N."/>
            <person name="Israni S."/>
            <person name="Dalin E."/>
            <person name="Tice H."/>
            <person name="Pitluck S."/>
            <person name="Chain P."/>
            <person name="Malfatti S."/>
            <person name="Shin M."/>
            <person name="Vergez L."/>
            <person name="Schmutz J."/>
            <person name="Larimer F."/>
            <person name="Land M."/>
            <person name="Hauser L."/>
            <person name="Kyrpides N."/>
            <person name="Tiedje J."/>
            <person name="Richardson P."/>
        </authorList>
    </citation>
    <scope>NUCLEOTIDE SEQUENCE [LARGE SCALE GENOMIC DNA]</scope>
    <source>
        <strain evidence="4">G4 / LMG 22486</strain>
        <plasmid evidence="3 4">pBVIE05</plasmid>
    </source>
</reference>